<name>A0A9C7PRE2_9RHOD</name>
<accession>A0A9C7PRE2</accession>
<dbReference type="Proteomes" id="UP001061958">
    <property type="component" value="Unassembled WGS sequence"/>
</dbReference>
<reference evidence="2" key="2">
    <citation type="submission" date="2022-01" db="EMBL/GenBank/DDBJ databases">
        <authorList>
            <person name="Hirooka S."/>
            <person name="Miyagishima S.Y."/>
        </authorList>
    </citation>
    <scope>NUCLEOTIDE SEQUENCE</scope>
    <source>
        <strain evidence="2">NBRC 102759</strain>
    </source>
</reference>
<evidence type="ECO:0000313" key="3">
    <source>
        <dbReference type="Proteomes" id="UP001061958"/>
    </source>
</evidence>
<protein>
    <submittedName>
        <fullName evidence="2">Uncharacterized protein</fullName>
    </submittedName>
</protein>
<evidence type="ECO:0000256" key="1">
    <source>
        <dbReference type="SAM" id="Phobius"/>
    </source>
</evidence>
<keyword evidence="1" id="KW-1133">Transmembrane helix</keyword>
<keyword evidence="1" id="KW-0812">Transmembrane</keyword>
<dbReference type="AlphaFoldDB" id="A0A9C7PRE2"/>
<sequence length="92" mass="10375">MMAFLEISIRCCRTTDCDLRKELTRVKRFRAVSGVNKPPVKRSILIKCAFPTISTLPVIQIAEFQDKVLGITFISLSIFTVLLLAYLGRKIG</sequence>
<reference evidence="2" key="1">
    <citation type="journal article" date="2022" name="Proc. Natl. Acad. Sci. U.S.A.">
        <title>Life cycle and functional genomics of the unicellular red alga Galdieria for elucidating algal and plant evolution and industrial use.</title>
        <authorList>
            <person name="Hirooka S."/>
            <person name="Itabashi T."/>
            <person name="Ichinose T.M."/>
            <person name="Onuma R."/>
            <person name="Fujiwara T."/>
            <person name="Yamashita S."/>
            <person name="Jong L.W."/>
            <person name="Tomita R."/>
            <person name="Iwane A.H."/>
            <person name="Miyagishima S.Y."/>
        </authorList>
    </citation>
    <scope>NUCLEOTIDE SEQUENCE</scope>
    <source>
        <strain evidence="2">NBRC 102759</strain>
    </source>
</reference>
<proteinExistence type="predicted"/>
<comment type="caution">
    <text evidence="2">The sequence shown here is derived from an EMBL/GenBank/DDBJ whole genome shotgun (WGS) entry which is preliminary data.</text>
</comment>
<gene>
    <name evidence="2" type="ORF">GpartN1_g1124.t1</name>
</gene>
<feature type="transmembrane region" description="Helical" evidence="1">
    <location>
        <begin position="68"/>
        <end position="87"/>
    </location>
</feature>
<keyword evidence="3" id="KW-1185">Reference proteome</keyword>
<organism evidence="2 3">
    <name type="scientific">Galdieria partita</name>
    <dbReference type="NCBI Taxonomy" id="83374"/>
    <lineage>
        <taxon>Eukaryota</taxon>
        <taxon>Rhodophyta</taxon>
        <taxon>Bangiophyceae</taxon>
        <taxon>Galdieriales</taxon>
        <taxon>Galdieriaceae</taxon>
        <taxon>Galdieria</taxon>
    </lineage>
</organism>
<dbReference type="EMBL" id="BQMJ01000008">
    <property type="protein sequence ID" value="GJQ09333.1"/>
    <property type="molecule type" value="Genomic_DNA"/>
</dbReference>
<keyword evidence="1" id="KW-0472">Membrane</keyword>
<evidence type="ECO:0000313" key="2">
    <source>
        <dbReference type="EMBL" id="GJQ09333.1"/>
    </source>
</evidence>